<evidence type="ECO:0000313" key="2">
    <source>
        <dbReference type="Proteomes" id="UP000267096"/>
    </source>
</evidence>
<accession>A0A0M3JI87</accession>
<keyword evidence="2" id="KW-1185">Reference proteome</keyword>
<protein>
    <submittedName>
        <fullName evidence="1 3">Uncharacterized protein</fullName>
    </submittedName>
</protein>
<organism evidence="3">
    <name type="scientific">Anisakis simplex</name>
    <name type="common">Herring worm</name>
    <dbReference type="NCBI Taxonomy" id="6269"/>
    <lineage>
        <taxon>Eukaryota</taxon>
        <taxon>Metazoa</taxon>
        <taxon>Ecdysozoa</taxon>
        <taxon>Nematoda</taxon>
        <taxon>Chromadorea</taxon>
        <taxon>Rhabditida</taxon>
        <taxon>Spirurina</taxon>
        <taxon>Ascaridomorpha</taxon>
        <taxon>Ascaridoidea</taxon>
        <taxon>Anisakidae</taxon>
        <taxon>Anisakis</taxon>
        <taxon>Anisakis simplex complex</taxon>
    </lineage>
</organism>
<sequence>MVSAIHKDVFAFVGEKVELIKNWSDKRPEVPPNLYSSTAAGVNWPAPESMPSTADYKQQTVEDQLMTTKLWNKFGFSFFFSCNSIAT</sequence>
<proteinExistence type="predicted"/>
<gene>
    <name evidence="1" type="ORF">ASIM_LOCUS7113</name>
</gene>
<reference evidence="1 2" key="2">
    <citation type="submission" date="2018-11" db="EMBL/GenBank/DDBJ databases">
        <authorList>
            <consortium name="Pathogen Informatics"/>
        </authorList>
    </citation>
    <scope>NUCLEOTIDE SEQUENCE [LARGE SCALE GENOMIC DNA]</scope>
</reference>
<dbReference type="EMBL" id="UYRR01016639">
    <property type="protein sequence ID" value="VDK28551.1"/>
    <property type="molecule type" value="Genomic_DNA"/>
</dbReference>
<name>A0A0M3JI87_ANISI</name>
<dbReference type="WBParaSite" id="ASIM_0000735201-mRNA-1">
    <property type="protein sequence ID" value="ASIM_0000735201-mRNA-1"/>
    <property type="gene ID" value="ASIM_0000735201"/>
</dbReference>
<evidence type="ECO:0000313" key="3">
    <source>
        <dbReference type="WBParaSite" id="ASIM_0000735201-mRNA-1"/>
    </source>
</evidence>
<dbReference type="Proteomes" id="UP000267096">
    <property type="component" value="Unassembled WGS sequence"/>
</dbReference>
<reference evidence="3" key="1">
    <citation type="submission" date="2017-02" db="UniProtKB">
        <authorList>
            <consortium name="WormBaseParasite"/>
        </authorList>
    </citation>
    <scope>IDENTIFICATION</scope>
</reference>
<evidence type="ECO:0000313" key="1">
    <source>
        <dbReference type="EMBL" id="VDK28551.1"/>
    </source>
</evidence>
<dbReference type="AlphaFoldDB" id="A0A0M3JI87"/>